<comment type="caution">
    <text evidence="1">The sequence shown here is derived from an EMBL/GenBank/DDBJ whole genome shotgun (WGS) entry which is preliminary data.</text>
</comment>
<dbReference type="Proteomes" id="UP001358586">
    <property type="component" value="Chromosome 2"/>
</dbReference>
<protein>
    <submittedName>
        <fullName evidence="1">Uncharacterized protein</fullName>
    </submittedName>
</protein>
<gene>
    <name evidence="1" type="ORF">PVK06_005351</name>
</gene>
<evidence type="ECO:0000313" key="1">
    <source>
        <dbReference type="EMBL" id="KAK5842929.1"/>
    </source>
</evidence>
<dbReference type="EMBL" id="JARKNE010000002">
    <property type="protein sequence ID" value="KAK5842929.1"/>
    <property type="molecule type" value="Genomic_DNA"/>
</dbReference>
<evidence type="ECO:0000313" key="2">
    <source>
        <dbReference type="Proteomes" id="UP001358586"/>
    </source>
</evidence>
<reference evidence="1 2" key="1">
    <citation type="submission" date="2023-03" db="EMBL/GenBank/DDBJ databases">
        <title>WGS of Gossypium arboreum.</title>
        <authorList>
            <person name="Yu D."/>
        </authorList>
    </citation>
    <scope>NUCLEOTIDE SEQUENCE [LARGE SCALE GENOMIC DNA]</scope>
    <source>
        <tissue evidence="1">Leaf</tissue>
    </source>
</reference>
<sequence>MLFCQQRGIVPRASEEVLENKGPINESSVERMTRGKETPILKEDIKECLRTIDNLFEDGFLADQDDTVVEKDVVVAEEEVTENEKEKEEEDFVEKTVTSEEQCNSLAIIVYTRPLQVASPTQTVTNDAGADP</sequence>
<keyword evidence="2" id="KW-1185">Reference proteome</keyword>
<proteinExistence type="predicted"/>
<accession>A0ABR0QVC6</accession>
<organism evidence="1 2">
    <name type="scientific">Gossypium arboreum</name>
    <name type="common">Tree cotton</name>
    <name type="synonym">Gossypium nanking</name>
    <dbReference type="NCBI Taxonomy" id="29729"/>
    <lineage>
        <taxon>Eukaryota</taxon>
        <taxon>Viridiplantae</taxon>
        <taxon>Streptophyta</taxon>
        <taxon>Embryophyta</taxon>
        <taxon>Tracheophyta</taxon>
        <taxon>Spermatophyta</taxon>
        <taxon>Magnoliopsida</taxon>
        <taxon>eudicotyledons</taxon>
        <taxon>Gunneridae</taxon>
        <taxon>Pentapetalae</taxon>
        <taxon>rosids</taxon>
        <taxon>malvids</taxon>
        <taxon>Malvales</taxon>
        <taxon>Malvaceae</taxon>
        <taxon>Malvoideae</taxon>
        <taxon>Gossypium</taxon>
    </lineage>
</organism>
<name>A0ABR0QVC6_GOSAR</name>